<gene>
    <name evidence="9" type="ORF">AAG570_005700</name>
</gene>
<keyword evidence="8" id="KW-0472">Membrane</keyword>
<sequence>MLFQEAEQVRSAGRQRRCGWAVLLTAAAVLCLVYSNRKVAHDYLERNIQEVIYPGMKLVRKLMLPLVTNFPALTEWYDEACLVGNPYFQVSDIDCWPCQGVRSILNLTMKFYNFTCRKLNRLEPTRAMRQLFGSLVQLPNYVAGATTEKFLLVDEQHSSTYQLPDTEGSNVFVVQGSGCRLLLLKPSPECQHLCHSVSILLPQHHVCKWKYFKVFKRL</sequence>
<protein>
    <submittedName>
        <fullName evidence="9">Uncharacterized protein</fullName>
    </submittedName>
</protein>
<evidence type="ECO:0000256" key="3">
    <source>
        <dbReference type="ARBA" id="ARBA00022490"/>
    </source>
</evidence>
<dbReference type="Proteomes" id="UP001558652">
    <property type="component" value="Unassembled WGS sequence"/>
</dbReference>
<evidence type="ECO:0000256" key="7">
    <source>
        <dbReference type="ARBA" id="ARBA00023034"/>
    </source>
</evidence>
<evidence type="ECO:0000256" key="2">
    <source>
        <dbReference type="ARBA" id="ARBA00004496"/>
    </source>
</evidence>
<evidence type="ECO:0000313" key="10">
    <source>
        <dbReference type="Proteomes" id="UP001558652"/>
    </source>
</evidence>
<dbReference type="GO" id="GO:0000139">
    <property type="term" value="C:Golgi membrane"/>
    <property type="evidence" value="ECO:0007669"/>
    <property type="project" value="UniProtKB-SubCell"/>
</dbReference>
<keyword evidence="7" id="KW-0333">Golgi apparatus</keyword>
<dbReference type="InterPro" id="IPR038757">
    <property type="entry name" value="BRAP"/>
</dbReference>
<comment type="caution">
    <text evidence="9">The sequence shown here is derived from an EMBL/GenBank/DDBJ whole genome shotgun (WGS) entry which is preliminary data.</text>
</comment>
<keyword evidence="3" id="KW-0963">Cytoplasm</keyword>
<dbReference type="AlphaFoldDB" id="A0ABD0XZV3"/>
<evidence type="ECO:0000256" key="8">
    <source>
        <dbReference type="ARBA" id="ARBA00023136"/>
    </source>
</evidence>
<evidence type="ECO:0000256" key="5">
    <source>
        <dbReference type="ARBA" id="ARBA00022968"/>
    </source>
</evidence>
<accession>A0ABD0XZV3</accession>
<reference evidence="9 10" key="1">
    <citation type="submission" date="2024-07" db="EMBL/GenBank/DDBJ databases">
        <title>Chromosome-level genome assembly of the water stick insect Ranatra chinensis (Heteroptera: Nepidae).</title>
        <authorList>
            <person name="Liu X."/>
        </authorList>
    </citation>
    <scope>NUCLEOTIDE SEQUENCE [LARGE SCALE GENOMIC DNA]</scope>
    <source>
        <strain evidence="9">Cailab_2021Rc</strain>
        <tissue evidence="9">Muscle</tissue>
    </source>
</reference>
<dbReference type="PANTHER" id="PTHR35259">
    <property type="entry name" value="BOMBESIN RECEPTOR-ACTIVATED PROTEIN C6ORF89"/>
    <property type="match status" value="1"/>
</dbReference>
<evidence type="ECO:0000256" key="4">
    <source>
        <dbReference type="ARBA" id="ARBA00022692"/>
    </source>
</evidence>
<name>A0ABD0XZV3_9HEMI</name>
<evidence type="ECO:0000313" key="9">
    <source>
        <dbReference type="EMBL" id="KAL1116205.1"/>
    </source>
</evidence>
<keyword evidence="10" id="KW-1185">Reference proteome</keyword>
<keyword evidence="5" id="KW-0735">Signal-anchor</keyword>
<dbReference type="PANTHER" id="PTHR35259:SF1">
    <property type="entry name" value="BOMBESIN RECEPTOR-ACTIVATED PROTEIN C6ORF89"/>
    <property type="match status" value="1"/>
</dbReference>
<organism evidence="9 10">
    <name type="scientific">Ranatra chinensis</name>
    <dbReference type="NCBI Taxonomy" id="642074"/>
    <lineage>
        <taxon>Eukaryota</taxon>
        <taxon>Metazoa</taxon>
        <taxon>Ecdysozoa</taxon>
        <taxon>Arthropoda</taxon>
        <taxon>Hexapoda</taxon>
        <taxon>Insecta</taxon>
        <taxon>Pterygota</taxon>
        <taxon>Neoptera</taxon>
        <taxon>Paraneoptera</taxon>
        <taxon>Hemiptera</taxon>
        <taxon>Heteroptera</taxon>
        <taxon>Panheteroptera</taxon>
        <taxon>Nepomorpha</taxon>
        <taxon>Nepidae</taxon>
        <taxon>Ranatrinae</taxon>
        <taxon>Ranatra</taxon>
    </lineage>
</organism>
<evidence type="ECO:0000256" key="6">
    <source>
        <dbReference type="ARBA" id="ARBA00022989"/>
    </source>
</evidence>
<dbReference type="EMBL" id="JBFDAA010000018">
    <property type="protein sequence ID" value="KAL1116205.1"/>
    <property type="molecule type" value="Genomic_DNA"/>
</dbReference>
<proteinExistence type="predicted"/>
<keyword evidence="6" id="KW-1133">Transmembrane helix</keyword>
<evidence type="ECO:0000256" key="1">
    <source>
        <dbReference type="ARBA" id="ARBA00004323"/>
    </source>
</evidence>
<keyword evidence="4" id="KW-0812">Transmembrane</keyword>
<comment type="subcellular location">
    <subcellularLocation>
        <location evidence="2">Cytoplasm</location>
    </subcellularLocation>
    <subcellularLocation>
        <location evidence="1">Golgi apparatus membrane</location>
        <topology evidence="1">Single-pass type II membrane protein</topology>
    </subcellularLocation>
</comment>